<accession>V6DIB8</accession>
<gene>
    <name evidence="4" type="ORF">BABL1_gene_965</name>
</gene>
<evidence type="ECO:0000256" key="3">
    <source>
        <dbReference type="PROSITE-ProRule" id="PRU00023"/>
    </source>
</evidence>
<feature type="repeat" description="ANK" evidence="3">
    <location>
        <begin position="220"/>
        <end position="252"/>
    </location>
</feature>
<keyword evidence="5" id="KW-1185">Reference proteome</keyword>
<reference evidence="4 5" key="1">
    <citation type="journal article" date="2015" name="Biol. Direct">
        <title>Babela massiliensis, a representative of a widespread bacterial phylum with unusual adaptations to parasitism in amoebae.</title>
        <authorList>
            <person name="Pagnier I."/>
            <person name="Yutin N."/>
            <person name="Croce O."/>
            <person name="Makarova K.S."/>
            <person name="Wolf Y.I."/>
            <person name="Benamar S."/>
            <person name="Raoult D."/>
            <person name="Koonin E.V."/>
            <person name="La Scola B."/>
        </authorList>
    </citation>
    <scope>NUCLEOTIDE SEQUENCE [LARGE SCALE GENOMIC DNA]</scope>
    <source>
        <strain evidence="5">BABL1</strain>
    </source>
</reference>
<dbReference type="SMART" id="SM00248">
    <property type="entry name" value="ANK"/>
    <property type="match status" value="4"/>
</dbReference>
<organism evidence="4 5">
    <name type="scientific">Candidatus Babela massiliensis</name>
    <dbReference type="NCBI Taxonomy" id="673862"/>
    <lineage>
        <taxon>Bacteria</taxon>
        <taxon>Candidatus Babelota</taxon>
        <taxon>Candidatus Babeliae</taxon>
        <taxon>Candidatus Babeliales</taxon>
        <taxon>Candidatus Babeliaceae</taxon>
        <taxon>Candidatus Babela</taxon>
    </lineage>
</organism>
<dbReference type="HOGENOM" id="CLU_893355_0_0_7"/>
<dbReference type="PANTHER" id="PTHR24198">
    <property type="entry name" value="ANKYRIN REPEAT AND PROTEIN KINASE DOMAIN-CONTAINING PROTEIN"/>
    <property type="match status" value="1"/>
</dbReference>
<dbReference type="InterPro" id="IPR036770">
    <property type="entry name" value="Ankyrin_rpt-contain_sf"/>
</dbReference>
<protein>
    <submittedName>
        <fullName evidence="4">Ankyrin repeats containing protein</fullName>
    </submittedName>
</protein>
<sequence>MRISVKLSIFLSLIFIIFSNFILSMQNYSDDSESIFSCLPDELKIYIFELVVEKIIRENEDVFVLFDNLSNFLKNIYLVNQYFKRFKNDLIRLNKRLITILCQDRYNSEYLDNKLKEILDASETSLYNLNIERKIIGLILFGANVNFKSNNGSTALIWVTKFSSQDTIKIILDYNPDINAQDVYGNTALIYSIRERKDKSIVENILYCNPNVDIQSYFGHKWNALMWAVASNKIDIIKLLLDKGADINLKDNQGYTARDIAYKRGHKSIVNLIDSYRNVSSKKKKFICLFFDYK</sequence>
<dbReference type="AlphaFoldDB" id="V6DIB8"/>
<evidence type="ECO:0000256" key="1">
    <source>
        <dbReference type="ARBA" id="ARBA00022737"/>
    </source>
</evidence>
<dbReference type="SUPFAM" id="SSF48403">
    <property type="entry name" value="Ankyrin repeat"/>
    <property type="match status" value="1"/>
</dbReference>
<dbReference type="Pfam" id="PF12796">
    <property type="entry name" value="Ank_2"/>
    <property type="match status" value="1"/>
</dbReference>
<name>V6DIB8_9BACT</name>
<dbReference type="STRING" id="673862.BABL1_gene_965"/>
<keyword evidence="1" id="KW-0677">Repeat</keyword>
<dbReference type="Proteomes" id="UP000018769">
    <property type="component" value="Chromosome I"/>
</dbReference>
<keyword evidence="2 3" id="KW-0040">ANK repeat</keyword>
<dbReference type="EMBL" id="HG793133">
    <property type="protein sequence ID" value="CDK30271.1"/>
    <property type="molecule type" value="Genomic_DNA"/>
</dbReference>
<dbReference type="PANTHER" id="PTHR24198:SF165">
    <property type="entry name" value="ANKYRIN REPEAT-CONTAINING PROTEIN-RELATED"/>
    <property type="match status" value="1"/>
</dbReference>
<dbReference type="Gene3D" id="1.25.40.20">
    <property type="entry name" value="Ankyrin repeat-containing domain"/>
    <property type="match status" value="1"/>
</dbReference>
<dbReference type="eggNOG" id="COG0666">
    <property type="taxonomic scope" value="Bacteria"/>
</dbReference>
<dbReference type="KEGG" id="dpb:BABL1_gene_965"/>
<proteinExistence type="predicted"/>
<evidence type="ECO:0000313" key="5">
    <source>
        <dbReference type="Proteomes" id="UP000018769"/>
    </source>
</evidence>
<evidence type="ECO:0000313" key="4">
    <source>
        <dbReference type="EMBL" id="CDK30271.1"/>
    </source>
</evidence>
<dbReference type="PROSITE" id="PS50088">
    <property type="entry name" value="ANK_REPEAT"/>
    <property type="match status" value="1"/>
</dbReference>
<dbReference type="InterPro" id="IPR002110">
    <property type="entry name" value="Ankyrin_rpt"/>
</dbReference>
<evidence type="ECO:0000256" key="2">
    <source>
        <dbReference type="ARBA" id="ARBA00023043"/>
    </source>
</evidence>
<dbReference type="OrthoDB" id="5657095at2"/>
<dbReference type="PROSITE" id="PS50297">
    <property type="entry name" value="ANK_REP_REGION"/>
    <property type="match status" value="1"/>
</dbReference>